<evidence type="ECO:0000313" key="3">
    <source>
        <dbReference type="Proteomes" id="UP000234681"/>
    </source>
</evidence>
<organism evidence="2 3">
    <name type="scientific">Rattus norvegicus</name>
    <name type="common">Rat</name>
    <dbReference type="NCBI Taxonomy" id="10116"/>
    <lineage>
        <taxon>Eukaryota</taxon>
        <taxon>Metazoa</taxon>
        <taxon>Chordata</taxon>
        <taxon>Craniata</taxon>
        <taxon>Vertebrata</taxon>
        <taxon>Euteleostomi</taxon>
        <taxon>Mammalia</taxon>
        <taxon>Eutheria</taxon>
        <taxon>Euarchontoglires</taxon>
        <taxon>Glires</taxon>
        <taxon>Rodentia</taxon>
        <taxon>Myomorpha</taxon>
        <taxon>Muroidea</taxon>
        <taxon>Muridae</taxon>
        <taxon>Murinae</taxon>
        <taxon>Rattus</taxon>
    </lineage>
</organism>
<dbReference type="EMBL" id="CH473973">
    <property type="protein sequence ID" value="EDM13867.1"/>
    <property type="molecule type" value="Genomic_DNA"/>
</dbReference>
<feature type="compositionally biased region" description="Low complexity" evidence="1">
    <location>
        <begin position="1"/>
        <end position="11"/>
    </location>
</feature>
<gene>
    <name evidence="2" type="ORF">rCG_21871</name>
</gene>
<protein>
    <submittedName>
        <fullName evidence="2">RCG21871</fullName>
    </submittedName>
</protein>
<name>A6J1S8_RAT</name>
<reference evidence="2 3" key="1">
    <citation type="submission" date="2005-07" db="EMBL/GenBank/DDBJ databases">
        <authorList>
            <person name="Mural R.J."/>
            <person name="Li P.W."/>
            <person name="Adams M.D."/>
            <person name="Amanatides P.G."/>
            <person name="Baden-Tillson H."/>
            <person name="Barnstead M."/>
            <person name="Chin S.H."/>
            <person name="Dew I."/>
            <person name="Evans C.A."/>
            <person name="Ferriera S."/>
            <person name="Flanigan M."/>
            <person name="Fosler C."/>
            <person name="Glodek A."/>
            <person name="Gu Z."/>
            <person name="Holt R.A."/>
            <person name="Jennings D."/>
            <person name="Kraft C.L."/>
            <person name="Lu F."/>
            <person name="Nguyen T."/>
            <person name="Nusskern D.R."/>
            <person name="Pfannkoch C.M."/>
            <person name="Sitter C."/>
            <person name="Sutton G.G."/>
            <person name="Venter J.C."/>
            <person name="Wang Z."/>
            <person name="Woodage T."/>
            <person name="Zheng X.H."/>
            <person name="Zhong F."/>
        </authorList>
    </citation>
    <scope>NUCLEOTIDE SEQUENCE [LARGE SCALE GENOMIC DNA]</scope>
    <source>
        <strain>BN</strain>
        <strain evidence="3">Sprague-Dawley</strain>
    </source>
</reference>
<sequence length="38" mass="4157">MLGRLPASRAPPTQPPPHYFLLPSRAFQSSTCWDTAAS</sequence>
<evidence type="ECO:0000256" key="1">
    <source>
        <dbReference type="SAM" id="MobiDB-lite"/>
    </source>
</evidence>
<dbReference type="Proteomes" id="UP000234681">
    <property type="component" value="Chromosome 12"/>
</dbReference>
<feature type="region of interest" description="Disordered" evidence="1">
    <location>
        <begin position="1"/>
        <end position="22"/>
    </location>
</feature>
<accession>A6J1S8</accession>
<evidence type="ECO:0000313" key="2">
    <source>
        <dbReference type="EMBL" id="EDM13867.1"/>
    </source>
</evidence>
<dbReference type="AlphaFoldDB" id="A6J1S8"/>
<proteinExistence type="predicted"/>